<reference evidence="1 2" key="1">
    <citation type="journal article" date="2013" name="Nat. Genet.">
        <title>The genome of the hydatid tapeworm Echinococcus granulosus.</title>
        <authorList>
            <person name="Zheng H."/>
            <person name="Zhang W."/>
            <person name="Zhang L."/>
            <person name="Zhang Z."/>
            <person name="Li J."/>
            <person name="Lu G."/>
            <person name="Zhu Y."/>
            <person name="Wang Y."/>
            <person name="Huang Y."/>
            <person name="Liu J."/>
            <person name="Kang H."/>
            <person name="Chen J."/>
            <person name="Wang L."/>
            <person name="Chen A."/>
            <person name="Yu S."/>
            <person name="Gao Z."/>
            <person name="Jin L."/>
            <person name="Gu W."/>
            <person name="Wang Z."/>
            <person name="Zhao L."/>
            <person name="Shi B."/>
            <person name="Wen H."/>
            <person name="Lin R."/>
            <person name="Jones M.K."/>
            <person name="Brejova B."/>
            <person name="Vinar T."/>
            <person name="Zhao G."/>
            <person name="McManus D.P."/>
            <person name="Chen Z."/>
            <person name="Zhou Y."/>
            <person name="Wang S."/>
        </authorList>
    </citation>
    <scope>NUCLEOTIDE SEQUENCE [LARGE SCALE GENOMIC DNA]</scope>
</reference>
<dbReference type="CTD" id="36339039"/>
<gene>
    <name evidence="1" type="ORF">EGR_03324</name>
</gene>
<accession>W6UL36</accession>
<protein>
    <submittedName>
        <fullName evidence="1">Uncharacterized protein</fullName>
    </submittedName>
</protein>
<sequence>MVADYTGNSHLGFPLRDADLTPSRFCSISTYLTSSDAVAAWIAPTVLPEQVPLPLNVPRRQPLPFRGPVVTLSVGKDVCISAAAAVDVACCEVEKTPANLMLPFFWQLYVYPSPTSTFFLKFFSGSSIKGTFIQSGSGDAPSFVSTVSLPSADLAIHLSDCSLNVECRLKKGDEDLKYKYRQFPD</sequence>
<evidence type="ECO:0000313" key="1">
    <source>
        <dbReference type="EMBL" id="EUB61778.1"/>
    </source>
</evidence>
<name>W6UL36_ECHGR</name>
<comment type="caution">
    <text evidence="1">The sequence shown here is derived from an EMBL/GenBank/DDBJ whole genome shotgun (WGS) entry which is preliminary data.</text>
</comment>
<organism evidence="1 2">
    <name type="scientific">Echinococcus granulosus</name>
    <name type="common">Hydatid tapeworm</name>
    <dbReference type="NCBI Taxonomy" id="6210"/>
    <lineage>
        <taxon>Eukaryota</taxon>
        <taxon>Metazoa</taxon>
        <taxon>Spiralia</taxon>
        <taxon>Lophotrochozoa</taxon>
        <taxon>Platyhelminthes</taxon>
        <taxon>Cestoda</taxon>
        <taxon>Eucestoda</taxon>
        <taxon>Cyclophyllidea</taxon>
        <taxon>Taeniidae</taxon>
        <taxon>Echinococcus</taxon>
        <taxon>Echinococcus granulosus group</taxon>
    </lineage>
</organism>
<proteinExistence type="predicted"/>
<dbReference type="GeneID" id="36339039"/>
<evidence type="ECO:0000313" key="2">
    <source>
        <dbReference type="Proteomes" id="UP000019149"/>
    </source>
</evidence>
<dbReference type="AlphaFoldDB" id="W6UL36"/>
<keyword evidence="2" id="KW-1185">Reference proteome</keyword>
<dbReference type="KEGG" id="egl:EGR_03324"/>
<dbReference type="Proteomes" id="UP000019149">
    <property type="component" value="Unassembled WGS sequence"/>
</dbReference>
<dbReference type="EMBL" id="APAU02000017">
    <property type="protein sequence ID" value="EUB61778.1"/>
    <property type="molecule type" value="Genomic_DNA"/>
</dbReference>
<dbReference type="RefSeq" id="XP_024352974.1">
    <property type="nucleotide sequence ID" value="XM_024492573.1"/>
</dbReference>